<evidence type="ECO:0000313" key="2">
    <source>
        <dbReference type="Proteomes" id="UP001500842"/>
    </source>
</evidence>
<protein>
    <submittedName>
        <fullName evidence="1">Uncharacterized protein</fullName>
    </submittedName>
</protein>
<comment type="caution">
    <text evidence="1">The sequence shown here is derived from an EMBL/GenBank/DDBJ whole genome shotgun (WGS) entry which is preliminary data.</text>
</comment>
<dbReference type="RefSeq" id="WP_141004501.1">
    <property type="nucleotide sequence ID" value="NZ_BAAAOR010000009.1"/>
</dbReference>
<dbReference type="EMBL" id="BAAAOR010000009">
    <property type="protein sequence ID" value="GAA1509941.1"/>
    <property type="molecule type" value="Genomic_DNA"/>
</dbReference>
<accession>A0ABN2A2H4</accession>
<proteinExistence type="predicted"/>
<gene>
    <name evidence="1" type="ORF">GCM10009788_12890</name>
</gene>
<dbReference type="Proteomes" id="UP001500842">
    <property type="component" value="Unassembled WGS sequence"/>
</dbReference>
<reference evidence="1 2" key="1">
    <citation type="journal article" date="2019" name="Int. J. Syst. Evol. Microbiol.">
        <title>The Global Catalogue of Microorganisms (GCM) 10K type strain sequencing project: providing services to taxonomists for standard genome sequencing and annotation.</title>
        <authorList>
            <consortium name="The Broad Institute Genomics Platform"/>
            <consortium name="The Broad Institute Genome Sequencing Center for Infectious Disease"/>
            <person name="Wu L."/>
            <person name="Ma J."/>
        </authorList>
    </citation>
    <scope>NUCLEOTIDE SEQUENCE [LARGE SCALE GENOMIC DNA]</scope>
    <source>
        <strain evidence="1 2">JCM 14942</strain>
    </source>
</reference>
<name>A0ABN2A2H4_9ACTN</name>
<evidence type="ECO:0000313" key="1">
    <source>
        <dbReference type="EMBL" id="GAA1509941.1"/>
    </source>
</evidence>
<sequence length="149" mass="16238">MPPDSPLRRLLGLRSGRVHDDTRPGGSAGSQPVYVVPVTVRERTEDDADIRLLLDAKLSSATLPQAEVDRIALALIVPAASTWVRRQRLATLEDSLGPRLREVEEGVCHQTRALGADLLSVEVVAVEHLLVSPSADAEHRIDLEGDDER</sequence>
<keyword evidence="2" id="KW-1185">Reference proteome</keyword>
<organism evidence="1 2">
    <name type="scientific">Nocardioides humi</name>
    <dbReference type="NCBI Taxonomy" id="449461"/>
    <lineage>
        <taxon>Bacteria</taxon>
        <taxon>Bacillati</taxon>
        <taxon>Actinomycetota</taxon>
        <taxon>Actinomycetes</taxon>
        <taxon>Propionibacteriales</taxon>
        <taxon>Nocardioidaceae</taxon>
        <taxon>Nocardioides</taxon>
    </lineage>
</organism>